<dbReference type="InterPro" id="IPR031168">
    <property type="entry name" value="G_TrmE"/>
</dbReference>
<dbReference type="InterPro" id="IPR027417">
    <property type="entry name" value="P-loop_NTPase"/>
</dbReference>
<keyword evidence="7" id="KW-0963">Cytoplasm</keyword>
<evidence type="ECO:0000259" key="10">
    <source>
        <dbReference type="Pfam" id="PF12631"/>
    </source>
</evidence>
<feature type="binding site" evidence="7">
    <location>
        <begin position="269"/>
        <end position="272"/>
    </location>
    <ligand>
        <name>GTP</name>
        <dbReference type="ChEBI" id="CHEBI:37565"/>
    </ligand>
</feature>
<feature type="binding site" evidence="7">
    <location>
        <begin position="244"/>
        <end position="250"/>
    </location>
    <ligand>
        <name>GTP</name>
        <dbReference type="ChEBI" id="CHEBI:37565"/>
    </ligand>
</feature>
<keyword evidence="3 7" id="KW-0547">Nucleotide-binding</keyword>
<dbReference type="FunFam" id="3.30.1360.120:FF:000007">
    <property type="entry name" value="tRNA modification GTPase GTPBP3, mitochondrial"/>
    <property type="match status" value="1"/>
</dbReference>
<comment type="caution">
    <text evidence="11">The sequence shown here is derived from an EMBL/GenBank/DDBJ whole genome shotgun (WGS) entry which is preliminary data.</text>
</comment>
<dbReference type="EC" id="3.6.-.-" evidence="7"/>
<dbReference type="HAMAP" id="MF_00379">
    <property type="entry name" value="GTPase_MnmE"/>
    <property type="match status" value="1"/>
</dbReference>
<dbReference type="Pfam" id="PF01926">
    <property type="entry name" value="MMR_HSR1"/>
    <property type="match status" value="1"/>
</dbReference>
<evidence type="ECO:0000256" key="3">
    <source>
        <dbReference type="ARBA" id="ARBA00022741"/>
    </source>
</evidence>
<dbReference type="SUPFAM" id="SSF116878">
    <property type="entry name" value="TrmE connector domain"/>
    <property type="match status" value="1"/>
</dbReference>
<evidence type="ECO:0000256" key="5">
    <source>
        <dbReference type="ARBA" id="ARBA00022958"/>
    </source>
</evidence>
<dbReference type="Pfam" id="PF10396">
    <property type="entry name" value="TrmE_N"/>
    <property type="match status" value="1"/>
</dbReference>
<feature type="binding site" evidence="7">
    <location>
        <position position="119"/>
    </location>
    <ligand>
        <name>(6S)-5-formyl-5,6,7,8-tetrahydrofolate</name>
        <dbReference type="ChEBI" id="CHEBI:57457"/>
    </ligand>
</feature>
<evidence type="ECO:0000313" key="12">
    <source>
        <dbReference type="Proteomes" id="UP000245086"/>
    </source>
</evidence>
<feature type="domain" description="GTP-binding protein TrmE N-terminal" evidence="9">
    <location>
        <begin position="5"/>
        <end position="119"/>
    </location>
</feature>
<dbReference type="SUPFAM" id="SSF52540">
    <property type="entry name" value="P-loop containing nucleoside triphosphate hydrolases"/>
    <property type="match status" value="1"/>
</dbReference>
<accession>A0A2P2E7B3</accession>
<keyword evidence="4 7" id="KW-0378">Hydrolase</keyword>
<dbReference type="CDD" id="cd04164">
    <property type="entry name" value="trmE"/>
    <property type="match status" value="1"/>
</dbReference>
<organism evidence="11 12">
    <name type="scientific">Candidatus Phycosocius bacilliformis</name>
    <dbReference type="NCBI Taxonomy" id="1445552"/>
    <lineage>
        <taxon>Bacteria</taxon>
        <taxon>Pseudomonadati</taxon>
        <taxon>Pseudomonadota</taxon>
        <taxon>Alphaproteobacteria</taxon>
        <taxon>Caulobacterales</taxon>
        <taxon>Caulobacterales incertae sedis</taxon>
        <taxon>Candidatus Phycosocius</taxon>
    </lineage>
</organism>
<evidence type="ECO:0000256" key="7">
    <source>
        <dbReference type="HAMAP-Rule" id="MF_00379"/>
    </source>
</evidence>
<dbReference type="SUPFAM" id="SSF103025">
    <property type="entry name" value="Folate-binding domain"/>
    <property type="match status" value="1"/>
</dbReference>
<dbReference type="GO" id="GO:0005737">
    <property type="term" value="C:cytoplasm"/>
    <property type="evidence" value="ECO:0007669"/>
    <property type="project" value="UniProtKB-SubCell"/>
</dbReference>
<dbReference type="PANTHER" id="PTHR42714">
    <property type="entry name" value="TRNA MODIFICATION GTPASE GTPBP3"/>
    <property type="match status" value="1"/>
</dbReference>
<dbReference type="Gene3D" id="3.40.50.300">
    <property type="entry name" value="P-loop containing nucleotide triphosphate hydrolases"/>
    <property type="match status" value="1"/>
</dbReference>
<dbReference type="GO" id="GO:0030488">
    <property type="term" value="P:tRNA methylation"/>
    <property type="evidence" value="ECO:0007669"/>
    <property type="project" value="TreeGrafter"/>
</dbReference>
<dbReference type="GO" id="GO:0002098">
    <property type="term" value="P:tRNA wobble uridine modification"/>
    <property type="evidence" value="ECO:0007669"/>
    <property type="project" value="TreeGrafter"/>
</dbReference>
<dbReference type="InterPro" id="IPR005225">
    <property type="entry name" value="Small_GTP-bd"/>
</dbReference>
<feature type="binding site" evidence="7">
    <location>
        <position position="437"/>
    </location>
    <ligand>
        <name>(6S)-5-formyl-5,6,7,8-tetrahydrofolate</name>
        <dbReference type="ChEBI" id="CHEBI:57457"/>
    </ligand>
</feature>
<keyword evidence="2 7" id="KW-0819">tRNA processing</keyword>
<comment type="subunit">
    <text evidence="7">Homodimer. Heterotetramer of two MnmE and two MnmG subunits.</text>
</comment>
<dbReference type="InterPro" id="IPR004520">
    <property type="entry name" value="GTPase_MnmE"/>
</dbReference>
<keyword evidence="5 7" id="KW-0630">Potassium</keyword>
<feature type="binding site" evidence="7">
    <location>
        <position position="229"/>
    </location>
    <ligand>
        <name>Mg(2+)</name>
        <dbReference type="ChEBI" id="CHEBI:18420"/>
    </ligand>
</feature>
<evidence type="ECO:0000256" key="2">
    <source>
        <dbReference type="ARBA" id="ARBA00022694"/>
    </source>
</evidence>
<evidence type="ECO:0000256" key="1">
    <source>
        <dbReference type="ARBA" id="ARBA00011043"/>
    </source>
</evidence>
<dbReference type="InterPro" id="IPR027368">
    <property type="entry name" value="MnmE_dom2"/>
</dbReference>
<feature type="domain" description="MnmE helical" evidence="10">
    <location>
        <begin position="122"/>
        <end position="434"/>
    </location>
</feature>
<sequence length="437" mass="46710">MSTHTIVAPASGPGPAGVSIIRLSGPACAAVGMALLGGLPPPRQARLVRVLDPDGAPIDRALALFFKAPHSFTGEDVLELHVHGGPAVVRDTLAACLAVEGVRLAEPGAFSRRAFQNGKMDLTAAEGLADLVEAETAAQRKQALRQMEGALAGEVERWRETIIDSLADAEGDIDFPDEDLPPGLSLRARERIAALRASLTGFLDDSRRAERVRSGFQVVIIGRPNAGKSSLINQLAQRDAAIVSAKPGTTRDIVDVRVVLGGMVVLVSDTAGLRTSQDEIEAEGIRRARQRALDADLRLGLLTHEDERAEFADLMRPGDVWLLGQADRIAWPAAGSDEIVISSVTRQGLVQLEELIATRAQQDAARSEAPPLTRLRHQEAVREAVSALDRALNAPAEAAELVAEDLRLAARSLGRITGRVDIEDVLDRLFSQFCIGK</sequence>
<keyword evidence="12" id="KW-1185">Reference proteome</keyword>
<protein>
    <recommendedName>
        <fullName evidence="7">tRNA modification GTPase MnmE</fullName>
        <ecNumber evidence="7">3.6.-.-</ecNumber>
    </recommendedName>
</protein>
<evidence type="ECO:0000259" key="9">
    <source>
        <dbReference type="Pfam" id="PF10396"/>
    </source>
</evidence>
<dbReference type="GO" id="GO:0005525">
    <property type="term" value="F:GTP binding"/>
    <property type="evidence" value="ECO:0007669"/>
    <property type="project" value="UniProtKB-UniRule"/>
</dbReference>
<evidence type="ECO:0000256" key="6">
    <source>
        <dbReference type="ARBA" id="ARBA00023134"/>
    </source>
</evidence>
<comment type="function">
    <text evidence="7">Exhibits a very high intrinsic GTPase hydrolysis rate. Involved in the addition of a carboxymethylaminomethyl (cmnm) group at the wobble position (U34) of certain tRNAs, forming tRNA-cmnm(5)s(2)U34.</text>
</comment>
<dbReference type="OrthoDB" id="9805918at2"/>
<keyword evidence="7" id="KW-0460">Magnesium</keyword>
<keyword evidence="7" id="KW-0479">Metal-binding</keyword>
<gene>
    <name evidence="7 11" type="primary">mnmE</name>
    <name evidence="7" type="synonym">trmE</name>
    <name evidence="11" type="ORF">PbB2_00608</name>
</gene>
<dbReference type="Gene3D" id="3.30.1360.120">
    <property type="entry name" value="Probable tRNA modification gtpase trme, domain 1"/>
    <property type="match status" value="1"/>
</dbReference>
<evidence type="ECO:0000313" key="11">
    <source>
        <dbReference type="EMBL" id="GBF56951.1"/>
    </source>
</evidence>
<comment type="caution">
    <text evidence="7">Lacks conserved residue(s) required for the propagation of feature annotation.</text>
</comment>
<reference evidence="11" key="1">
    <citation type="journal article" date="2018" name="Genome Announc.">
        <title>Draft Genome Sequence of "Candidatus Phycosocius bacilliformis," an Alphaproteobacterial Ectosymbiont of the Hydrocarbon-Producing Green Alga Botryococcus braunii.</title>
        <authorList>
            <person name="Tanabe Y."/>
            <person name="Yamaguchi H."/>
            <person name="Watanabe M.M."/>
        </authorList>
    </citation>
    <scope>NUCLEOTIDE SEQUENCE [LARGE SCALE GENOMIC DNA]</scope>
    <source>
        <strain evidence="11">BOTRYCO-2</strain>
    </source>
</reference>
<dbReference type="RefSeq" id="WP_108983786.1">
    <property type="nucleotide sequence ID" value="NZ_BFBR01000001.1"/>
</dbReference>
<dbReference type="InterPro" id="IPR025867">
    <property type="entry name" value="MnmE_helical"/>
</dbReference>
<feature type="binding site" evidence="7">
    <location>
        <position position="79"/>
    </location>
    <ligand>
        <name>(6S)-5-formyl-5,6,7,8-tetrahydrofolate</name>
        <dbReference type="ChEBI" id="CHEBI:57457"/>
    </ligand>
</feature>
<feature type="binding site" evidence="7">
    <location>
        <begin position="225"/>
        <end position="230"/>
    </location>
    <ligand>
        <name>GTP</name>
        <dbReference type="ChEBI" id="CHEBI:37565"/>
    </ligand>
</feature>
<dbReference type="CDD" id="cd14858">
    <property type="entry name" value="TrmE_N"/>
    <property type="match status" value="1"/>
</dbReference>
<keyword evidence="6 7" id="KW-0342">GTP-binding</keyword>
<comment type="subcellular location">
    <subcellularLocation>
        <location evidence="7">Cytoplasm</location>
    </subcellularLocation>
</comment>
<name>A0A2P2E7B3_9PROT</name>
<evidence type="ECO:0000256" key="4">
    <source>
        <dbReference type="ARBA" id="ARBA00022801"/>
    </source>
</evidence>
<dbReference type="NCBIfam" id="NF003661">
    <property type="entry name" value="PRK05291.1-3"/>
    <property type="match status" value="1"/>
</dbReference>
<dbReference type="GO" id="GO:0046872">
    <property type="term" value="F:metal ion binding"/>
    <property type="evidence" value="ECO:0007669"/>
    <property type="project" value="UniProtKB-KW"/>
</dbReference>
<dbReference type="GO" id="GO:0003924">
    <property type="term" value="F:GTPase activity"/>
    <property type="evidence" value="ECO:0007669"/>
    <property type="project" value="UniProtKB-UniRule"/>
</dbReference>
<dbReference type="Proteomes" id="UP000245086">
    <property type="component" value="Unassembled WGS sequence"/>
</dbReference>
<dbReference type="PANTHER" id="PTHR42714:SF2">
    <property type="entry name" value="TRNA MODIFICATION GTPASE GTPBP3, MITOCHONDRIAL"/>
    <property type="match status" value="1"/>
</dbReference>
<comment type="cofactor">
    <cofactor evidence="7">
        <name>K(+)</name>
        <dbReference type="ChEBI" id="CHEBI:29103"/>
    </cofactor>
    <text evidence="7">Binds 1 potassium ion per subunit.</text>
</comment>
<dbReference type="InterPro" id="IPR006073">
    <property type="entry name" value="GTP-bd"/>
</dbReference>
<dbReference type="Gene3D" id="1.20.120.430">
    <property type="entry name" value="tRNA modification GTPase MnmE domain 2"/>
    <property type="match status" value="1"/>
</dbReference>
<dbReference type="Pfam" id="PF12631">
    <property type="entry name" value="MnmE_helical"/>
    <property type="match status" value="1"/>
</dbReference>
<proteinExistence type="inferred from homology"/>
<dbReference type="EMBL" id="BFBR01000001">
    <property type="protein sequence ID" value="GBF56951.1"/>
    <property type="molecule type" value="Genomic_DNA"/>
</dbReference>
<evidence type="ECO:0000259" key="8">
    <source>
        <dbReference type="Pfam" id="PF01926"/>
    </source>
</evidence>
<feature type="binding site" evidence="7">
    <location>
        <position position="250"/>
    </location>
    <ligand>
        <name>Mg(2+)</name>
        <dbReference type="ChEBI" id="CHEBI:18420"/>
    </ligand>
</feature>
<feature type="binding site" evidence="7">
    <location>
        <position position="22"/>
    </location>
    <ligand>
        <name>(6S)-5-formyl-5,6,7,8-tetrahydrofolate</name>
        <dbReference type="ChEBI" id="CHEBI:57457"/>
    </ligand>
</feature>
<dbReference type="NCBIfam" id="TIGR00231">
    <property type="entry name" value="small_GTP"/>
    <property type="match status" value="1"/>
</dbReference>
<comment type="similarity">
    <text evidence="1 7">Belongs to the TRAFAC class TrmE-Era-EngA-EngB-Septin-like GTPase superfamily. TrmE GTPase family.</text>
</comment>
<dbReference type="InterPro" id="IPR018948">
    <property type="entry name" value="GTP-bd_TrmE_N"/>
</dbReference>
<feature type="domain" description="G" evidence="8">
    <location>
        <begin position="217"/>
        <end position="306"/>
    </location>
</feature>
<dbReference type="InterPro" id="IPR027266">
    <property type="entry name" value="TrmE/GcvT-like"/>
</dbReference>
<dbReference type="AlphaFoldDB" id="A0A2P2E7B3"/>